<dbReference type="Proteomes" id="UP000531216">
    <property type="component" value="Unassembled WGS sequence"/>
</dbReference>
<accession>A0A7W6BSE5</accession>
<evidence type="ECO:0000313" key="3">
    <source>
        <dbReference type="Proteomes" id="UP000531216"/>
    </source>
</evidence>
<keyword evidence="1" id="KW-0472">Membrane</keyword>
<keyword evidence="1" id="KW-1133">Transmembrane helix</keyword>
<name>A0A7W6BSE5_9HYPH</name>
<organism evidence="2 3">
    <name type="scientific">Aureimonas phyllosphaerae</name>
    <dbReference type="NCBI Taxonomy" id="1166078"/>
    <lineage>
        <taxon>Bacteria</taxon>
        <taxon>Pseudomonadati</taxon>
        <taxon>Pseudomonadota</taxon>
        <taxon>Alphaproteobacteria</taxon>
        <taxon>Hyphomicrobiales</taxon>
        <taxon>Aurantimonadaceae</taxon>
        <taxon>Aureimonas</taxon>
    </lineage>
</organism>
<dbReference type="AlphaFoldDB" id="A0A7W6BSE5"/>
<reference evidence="2 3" key="1">
    <citation type="submission" date="2020-08" db="EMBL/GenBank/DDBJ databases">
        <title>Genomic Encyclopedia of Type Strains, Phase IV (KMG-IV): sequencing the most valuable type-strain genomes for metagenomic binning, comparative biology and taxonomic classification.</title>
        <authorList>
            <person name="Goeker M."/>
        </authorList>
    </citation>
    <scope>NUCLEOTIDE SEQUENCE [LARGE SCALE GENOMIC DNA]</scope>
    <source>
        <strain evidence="2 3">DSM 25024</strain>
    </source>
</reference>
<dbReference type="EMBL" id="JACIDO010000007">
    <property type="protein sequence ID" value="MBB3937178.1"/>
    <property type="molecule type" value="Genomic_DNA"/>
</dbReference>
<protein>
    <submittedName>
        <fullName evidence="2">Uncharacterized protein</fullName>
    </submittedName>
</protein>
<keyword evidence="3" id="KW-1185">Reference proteome</keyword>
<evidence type="ECO:0000256" key="1">
    <source>
        <dbReference type="SAM" id="Phobius"/>
    </source>
</evidence>
<sequence length="36" mass="4121">MGDPERRVRMFDLIYLAVGLGFFALMGAYARWAVRA</sequence>
<gene>
    <name evidence="2" type="ORF">GGR05_003343</name>
</gene>
<proteinExistence type="predicted"/>
<evidence type="ECO:0000313" key="2">
    <source>
        <dbReference type="EMBL" id="MBB3937178.1"/>
    </source>
</evidence>
<feature type="transmembrane region" description="Helical" evidence="1">
    <location>
        <begin position="12"/>
        <end position="32"/>
    </location>
</feature>
<comment type="caution">
    <text evidence="2">The sequence shown here is derived from an EMBL/GenBank/DDBJ whole genome shotgun (WGS) entry which is preliminary data.</text>
</comment>
<keyword evidence="1" id="KW-0812">Transmembrane</keyword>